<dbReference type="RefSeq" id="WP_105053120.1">
    <property type="nucleotide sequence ID" value="NZ_BMYG01000001.1"/>
</dbReference>
<evidence type="ECO:0000313" key="3">
    <source>
        <dbReference type="Proteomes" id="UP000239007"/>
    </source>
</evidence>
<feature type="chain" id="PRO_5015577911" description="TIGR04219 family outer membrane beta-barrel protein" evidence="1">
    <location>
        <begin position="20"/>
        <end position="256"/>
    </location>
</feature>
<sequence length="256" mass="27809">MKKTTTALALALASTNVAALPLIDFWVGGYSWNTAYEGSVSATSSGQPIDLSLDNTLQLEDSYNNVIWAAFEHPIPVLPNIQIKQTTLETTGMGSLDQSFTFGGKTYSESVDLNSSINLNHTDLTAYWSLPLPIVTVDFGLNIRKFDGELAINTGVSELDAPIPMGFARVGGYLPFTGLSLMAEANYIGYGDTNHMDYQIVARYTLPIIPVLDVNLEAGYRSFQLNIDPTDFDGNEDDLTADIDMSGVFVGVSFHL</sequence>
<dbReference type="Proteomes" id="UP000239007">
    <property type="component" value="Unassembled WGS sequence"/>
</dbReference>
<dbReference type="AlphaFoldDB" id="A0A2S7UZA4"/>
<protein>
    <recommendedName>
        <fullName evidence="4">TIGR04219 family outer membrane beta-barrel protein</fullName>
    </recommendedName>
</protein>
<dbReference type="NCBIfam" id="TIGR04219">
    <property type="entry name" value="OMP_w_GlyGly"/>
    <property type="match status" value="1"/>
</dbReference>
<proteinExistence type="predicted"/>
<evidence type="ECO:0000256" key="1">
    <source>
        <dbReference type="SAM" id="SignalP"/>
    </source>
</evidence>
<evidence type="ECO:0008006" key="4">
    <source>
        <dbReference type="Google" id="ProtNLM"/>
    </source>
</evidence>
<dbReference type="OrthoDB" id="6708408at2"/>
<feature type="signal peptide" evidence="1">
    <location>
        <begin position="1"/>
        <end position="19"/>
    </location>
</feature>
<organism evidence="2 3">
    <name type="scientific">Psychrosphaera saromensis</name>
    <dbReference type="NCBI Taxonomy" id="716813"/>
    <lineage>
        <taxon>Bacteria</taxon>
        <taxon>Pseudomonadati</taxon>
        <taxon>Pseudomonadota</taxon>
        <taxon>Gammaproteobacteria</taxon>
        <taxon>Alteromonadales</taxon>
        <taxon>Pseudoalteromonadaceae</taxon>
        <taxon>Psychrosphaera</taxon>
    </lineage>
</organism>
<dbReference type="InterPro" id="IPR026387">
    <property type="entry name" value="OMP_w_GlyGly"/>
</dbReference>
<reference evidence="2 3" key="1">
    <citation type="submission" date="2016-12" db="EMBL/GenBank/DDBJ databases">
        <title>Diversity of luminous bacteria.</title>
        <authorList>
            <person name="Yoshizawa S."/>
            <person name="Kogure K."/>
        </authorList>
    </citation>
    <scope>NUCLEOTIDE SEQUENCE [LARGE SCALE GENOMIC DNA]</scope>
    <source>
        <strain evidence="2 3">SA4-48</strain>
    </source>
</reference>
<name>A0A2S7UZA4_9GAMM</name>
<keyword evidence="3" id="KW-1185">Reference proteome</keyword>
<comment type="caution">
    <text evidence="2">The sequence shown here is derived from an EMBL/GenBank/DDBJ whole genome shotgun (WGS) entry which is preliminary data.</text>
</comment>
<accession>A0A2S7UZA4</accession>
<evidence type="ECO:0000313" key="2">
    <source>
        <dbReference type="EMBL" id="PQJ54600.1"/>
    </source>
</evidence>
<keyword evidence="1" id="KW-0732">Signal</keyword>
<gene>
    <name evidence="2" type="ORF">BTO11_13725</name>
</gene>
<dbReference type="EMBL" id="MSCH01000003">
    <property type="protein sequence ID" value="PQJ54600.1"/>
    <property type="molecule type" value="Genomic_DNA"/>
</dbReference>